<feature type="region of interest" description="Disordered" evidence="8">
    <location>
        <begin position="1"/>
        <end position="33"/>
    </location>
</feature>
<dbReference type="InterPro" id="IPR004835">
    <property type="entry name" value="Chitin_synth"/>
</dbReference>
<dbReference type="PANTHER" id="PTHR22914:SF42">
    <property type="entry name" value="CHITIN SYNTHASE"/>
    <property type="match status" value="1"/>
</dbReference>
<evidence type="ECO:0000256" key="9">
    <source>
        <dbReference type="SAM" id="Phobius"/>
    </source>
</evidence>
<dbReference type="CTD" id="20246086"/>
<evidence type="ECO:0000256" key="7">
    <source>
        <dbReference type="SAM" id="Coils"/>
    </source>
</evidence>
<evidence type="ECO:0000259" key="10">
    <source>
        <dbReference type="Pfam" id="PF23000"/>
    </source>
</evidence>
<dbReference type="GeneID" id="20246086"/>
<feature type="transmembrane region" description="Helical" evidence="9">
    <location>
        <begin position="145"/>
        <end position="162"/>
    </location>
</feature>
<dbReference type="GO" id="GO:0004100">
    <property type="term" value="F:chitin synthase activity"/>
    <property type="evidence" value="ECO:0007669"/>
    <property type="project" value="UniProtKB-EC"/>
</dbReference>
<proteinExistence type="predicted"/>
<dbReference type="SUPFAM" id="SSF53448">
    <property type="entry name" value="Nucleotide-diphospho-sugar transferases"/>
    <property type="match status" value="1"/>
</dbReference>
<name>V4AUU2_LOTGI</name>
<keyword evidence="5 9" id="KW-1133">Transmembrane helix</keyword>
<dbReference type="HOGENOM" id="CLU_004002_0_0_1"/>
<evidence type="ECO:0000256" key="6">
    <source>
        <dbReference type="ARBA" id="ARBA00023136"/>
    </source>
</evidence>
<keyword evidence="4 9" id="KW-0812">Transmembrane</keyword>
<feature type="transmembrane region" description="Helical" evidence="9">
    <location>
        <begin position="208"/>
        <end position="228"/>
    </location>
</feature>
<accession>V4AUU2</accession>
<dbReference type="KEGG" id="lgi:LOTGIDRAFT_208748"/>
<evidence type="ECO:0000256" key="8">
    <source>
        <dbReference type="SAM" id="MobiDB-lite"/>
    </source>
</evidence>
<reference evidence="11 12" key="1">
    <citation type="journal article" date="2013" name="Nature">
        <title>Insights into bilaterian evolution from three spiralian genomes.</title>
        <authorList>
            <person name="Simakov O."/>
            <person name="Marletaz F."/>
            <person name="Cho S.J."/>
            <person name="Edsinger-Gonzales E."/>
            <person name="Havlak P."/>
            <person name="Hellsten U."/>
            <person name="Kuo D.H."/>
            <person name="Larsson T."/>
            <person name="Lv J."/>
            <person name="Arendt D."/>
            <person name="Savage R."/>
            <person name="Osoegawa K."/>
            <person name="de Jong P."/>
            <person name="Grimwood J."/>
            <person name="Chapman J.A."/>
            <person name="Shapiro H."/>
            <person name="Aerts A."/>
            <person name="Otillar R.P."/>
            <person name="Terry A.Y."/>
            <person name="Boore J.L."/>
            <person name="Grigoriev I.V."/>
            <person name="Lindberg D.R."/>
            <person name="Seaver E.C."/>
            <person name="Weisblat D.A."/>
            <person name="Putnam N.H."/>
            <person name="Rokhsar D.S."/>
        </authorList>
    </citation>
    <scope>NUCLEOTIDE SEQUENCE [LARGE SCALE GENOMIC DNA]</scope>
</reference>
<protein>
    <recommendedName>
        <fullName evidence="2">chitin synthase</fullName>
        <ecNumber evidence="2">2.4.1.16</ecNumber>
    </recommendedName>
</protein>
<feature type="transmembrane region" description="Helical" evidence="9">
    <location>
        <begin position="900"/>
        <end position="923"/>
    </location>
</feature>
<feature type="transmembrane region" description="Helical" evidence="9">
    <location>
        <begin position="963"/>
        <end position="984"/>
    </location>
</feature>
<organism evidence="11 12">
    <name type="scientific">Lottia gigantea</name>
    <name type="common">Giant owl limpet</name>
    <dbReference type="NCBI Taxonomy" id="225164"/>
    <lineage>
        <taxon>Eukaryota</taxon>
        <taxon>Metazoa</taxon>
        <taxon>Spiralia</taxon>
        <taxon>Lophotrochozoa</taxon>
        <taxon>Mollusca</taxon>
        <taxon>Gastropoda</taxon>
        <taxon>Patellogastropoda</taxon>
        <taxon>Lottioidea</taxon>
        <taxon>Lottiidae</taxon>
        <taxon>Lottia</taxon>
    </lineage>
</organism>
<dbReference type="OrthoDB" id="370884at2759"/>
<dbReference type="GO" id="GO:0016020">
    <property type="term" value="C:membrane"/>
    <property type="evidence" value="ECO:0007669"/>
    <property type="project" value="UniProtKB-SubCell"/>
</dbReference>
<feature type="domain" description="Chitin synthase chs-1/2 N-terminal putative transporter" evidence="10">
    <location>
        <begin position="84"/>
        <end position="301"/>
    </location>
</feature>
<keyword evidence="3" id="KW-0328">Glycosyltransferase</keyword>
<dbReference type="AlphaFoldDB" id="V4AUU2"/>
<feature type="transmembrane region" description="Helical" evidence="9">
    <location>
        <begin position="240"/>
        <end position="260"/>
    </location>
</feature>
<feature type="coiled-coil region" evidence="7">
    <location>
        <begin position="1120"/>
        <end position="1154"/>
    </location>
</feature>
<dbReference type="GO" id="GO:0071944">
    <property type="term" value="C:cell periphery"/>
    <property type="evidence" value="ECO:0007669"/>
    <property type="project" value="TreeGrafter"/>
</dbReference>
<gene>
    <name evidence="11" type="ORF">LOTGIDRAFT_208748</name>
</gene>
<dbReference type="OMA" id="MTAPECT"/>
<dbReference type="EMBL" id="KB201304">
    <property type="protein sequence ID" value="ESO97576.1"/>
    <property type="molecule type" value="Genomic_DNA"/>
</dbReference>
<dbReference type="Proteomes" id="UP000030746">
    <property type="component" value="Unassembled WGS sequence"/>
</dbReference>
<dbReference type="GO" id="GO:0006031">
    <property type="term" value="P:chitin biosynthetic process"/>
    <property type="evidence" value="ECO:0007669"/>
    <property type="project" value="TreeGrafter"/>
</dbReference>
<evidence type="ECO:0000256" key="3">
    <source>
        <dbReference type="ARBA" id="ARBA00022676"/>
    </source>
</evidence>
<feature type="transmembrane region" description="Helical" evidence="9">
    <location>
        <begin position="272"/>
        <end position="290"/>
    </location>
</feature>
<dbReference type="CDD" id="cd04190">
    <property type="entry name" value="Chitin_synth_C"/>
    <property type="match status" value="1"/>
</dbReference>
<feature type="transmembrane region" description="Helical" evidence="9">
    <location>
        <begin position="88"/>
        <end position="114"/>
    </location>
</feature>
<feature type="transmembrane region" description="Helical" evidence="9">
    <location>
        <begin position="935"/>
        <end position="957"/>
    </location>
</feature>
<keyword evidence="12" id="KW-1185">Reference proteome</keyword>
<dbReference type="RefSeq" id="XP_009051436.1">
    <property type="nucleotide sequence ID" value="XM_009053188.1"/>
</dbReference>
<dbReference type="Gene3D" id="3.90.550.10">
    <property type="entry name" value="Spore Coat Polysaccharide Biosynthesis Protein SpsA, Chain A"/>
    <property type="match status" value="1"/>
</dbReference>
<evidence type="ECO:0000256" key="2">
    <source>
        <dbReference type="ARBA" id="ARBA00012543"/>
    </source>
</evidence>
<feature type="transmembrane region" description="Helical" evidence="9">
    <location>
        <begin position="991"/>
        <end position="1013"/>
    </location>
</feature>
<dbReference type="InterPro" id="IPR055120">
    <property type="entry name" value="Chs-1/2_IV_N"/>
</dbReference>
<sequence>MQNPGYVSDTSDEEYEDDQNRESSDEEEDSIDVTETVGSSFISDDYEETEAELKPKQKKWDLFQTFPEKRNQEAINEYWNKVNVCIKIFLCIIFFLIVLATSLITKLTFIIIAYNINIPSNNLDFEFLKPKLRIKDKTMETDIRWIWSLVLIIIAPYIFNLAKCLHTQCFKKAKKMKWKYLPFTLIIETIHSIGLGIFVYIASSSGDALYTLYMMQGVSLVPAILKCLPSYRAGKSTSGTSMIVACLSAIIHGGFLVIIGVKSTSEASNSQWLFPVALLLISVHWWENFVPRTGEKKSKYQGSLERIANKIRHTKLEFCGMLFKLIITFLVPIVIFAPRNCGKTLFLQSEKDRSDCSLFGNVTLVNKPEGYTITYVPLILAGVNILSSVIGFKVAKTACVIRSQIACFTIPLILVTPLSFVIILLSYKQHFIQSILPHHVAWPVLRESASWIDFLNVYSTNLYLPIMFVEFINLLITVDYLWKPGTEKTASTAMLFVKPLYCGILFDQSLMLNRSSDDDIDRKKQDHLKKELQENTMGNSFSRTTSSHKEKVIPKIYACATLWRENEKEMTQLLKSIFRMDLDQFDKSFAKRISDGPKPHTYEFEAHIFFDDAFKEDSKKYTVNRYVLQLLKVIEMASRAVYIDSVELSKPNKYLTPYGGRFEWTMPGDNLLVVHFKDKKKIRVKKRWSQVMYMYYLLSYRIIDNNTIPKHKKFSTASNTFILALDGDIDFYPDAVHLLLDRMRKDGQLGAAAGRIHPKGSGPMVWYQKFEYSVGHWLQKATEHKLGCVLCSPGCFSLFRGSALLQHNVINKYATIPRQAHHYIQFDMGEDRWLCTLLLQAGKRIEYCAAADASTFCPEGFTEFYNQRRRWTPSTMANIIDLLSSGNSLRNNNPNISVLYIMYQVFLFVSSILTPGTIFLLILGAFNTAYPTVPLYVALILNLLPVVVFIILCYSATENIQLGYAAVMSTIYSLVMMIVIVGLIKQIVESEFCSVTAIFFLGVVGIFVISAMFHPREILNIFHGFMYFLTIPSSSMLLIIYALGNLNNGSWGTRVDTTVPARTEIPDEMMNDTNATKTKPKLGALSPDTLFETIRTKFSSDYVFSFGNLFRCLCCPTGQVKEEDVKMKAILEKLESVEDQLDDLKNVVRGKSRSVQEDEWNNLPYLAPDKGTQAFSAATSSFHPAKIHLGISFFVLLFKKMNS</sequence>
<dbReference type="Pfam" id="PF23000">
    <property type="entry name" value="ChitinSynthase_IV_N"/>
    <property type="match status" value="1"/>
</dbReference>
<dbReference type="InterPro" id="IPR029044">
    <property type="entry name" value="Nucleotide-diphossugar_trans"/>
</dbReference>
<dbReference type="EC" id="2.4.1.16" evidence="2"/>
<comment type="subcellular location">
    <subcellularLocation>
        <location evidence="1">Membrane</location>
        <topology evidence="1">Multi-pass membrane protein</topology>
    </subcellularLocation>
</comment>
<feature type="transmembrane region" description="Helical" evidence="9">
    <location>
        <begin position="373"/>
        <end position="394"/>
    </location>
</feature>
<keyword evidence="6 9" id="KW-0472">Membrane</keyword>
<feature type="transmembrane region" description="Helical" evidence="9">
    <location>
        <begin position="183"/>
        <end position="202"/>
    </location>
</feature>
<evidence type="ECO:0000313" key="12">
    <source>
        <dbReference type="Proteomes" id="UP000030746"/>
    </source>
</evidence>
<evidence type="ECO:0000313" key="11">
    <source>
        <dbReference type="EMBL" id="ESO97576.1"/>
    </source>
</evidence>
<evidence type="ECO:0000256" key="5">
    <source>
        <dbReference type="ARBA" id="ARBA00022989"/>
    </source>
</evidence>
<dbReference type="PANTHER" id="PTHR22914">
    <property type="entry name" value="CHITIN SYNTHASE"/>
    <property type="match status" value="1"/>
</dbReference>
<feature type="transmembrane region" description="Helical" evidence="9">
    <location>
        <begin position="406"/>
        <end position="427"/>
    </location>
</feature>
<dbReference type="Pfam" id="PF03142">
    <property type="entry name" value="Chitin_synth_2"/>
    <property type="match status" value="1"/>
</dbReference>
<keyword evidence="3" id="KW-0808">Transferase</keyword>
<feature type="transmembrane region" description="Helical" evidence="9">
    <location>
        <begin position="1025"/>
        <end position="1044"/>
    </location>
</feature>
<evidence type="ECO:0000256" key="1">
    <source>
        <dbReference type="ARBA" id="ARBA00004141"/>
    </source>
</evidence>
<evidence type="ECO:0000256" key="4">
    <source>
        <dbReference type="ARBA" id="ARBA00022692"/>
    </source>
</evidence>
<keyword evidence="7" id="KW-0175">Coiled coil</keyword>
<feature type="transmembrane region" description="Helical" evidence="9">
    <location>
        <begin position="316"/>
        <end position="337"/>
    </location>
</feature>